<name>A0ABS5YPE9_9ACTN</name>
<keyword evidence="4" id="KW-1185">Reference proteome</keyword>
<evidence type="ECO:0000313" key="4">
    <source>
        <dbReference type="Proteomes" id="UP001519654"/>
    </source>
</evidence>
<organism evidence="3 4">
    <name type="scientific">Paractinoplanes bogorensis</name>
    <dbReference type="NCBI Taxonomy" id="1610840"/>
    <lineage>
        <taxon>Bacteria</taxon>
        <taxon>Bacillati</taxon>
        <taxon>Actinomycetota</taxon>
        <taxon>Actinomycetes</taxon>
        <taxon>Micromonosporales</taxon>
        <taxon>Micromonosporaceae</taxon>
        <taxon>Paractinoplanes</taxon>
    </lineage>
</organism>
<protein>
    <submittedName>
        <fullName evidence="3">Phosphotransferase</fullName>
    </submittedName>
</protein>
<evidence type="ECO:0000256" key="1">
    <source>
        <dbReference type="SAM" id="MobiDB-lite"/>
    </source>
</evidence>
<sequence length="323" mass="35116">MMDELGEEPSDELGGSDRSRVHRVRTGDTTVIVKRFLAGGQGFAREAAALSVMPEDAPTPRLLDETADPPTVVMSDAGPGRSVADDLLGDDPAAARKSLLGWAEAVARLHNSTAGSGDAFRAALAARSDEPVATSGLERAIELLDGHCDEVGAPRGDWGEVRRMNVRLGEGSSVLSPGDLCPDNNVTTPYGLVLIDFERAQWQHPAWDLAYLAVPWPNCWCSWRLPDDVAEQALDRYRRTADRPGATADVEAASTLWAVRTAARFLPEAFDDFPQSAELRRLMPGRRAQVMHRLRRLPMLDGLRSVLAGRWGETPLPYAPAFA</sequence>
<dbReference type="EMBL" id="JAHKKG010000005">
    <property type="protein sequence ID" value="MBU2665342.1"/>
    <property type="molecule type" value="Genomic_DNA"/>
</dbReference>
<feature type="compositionally biased region" description="Acidic residues" evidence="1">
    <location>
        <begin position="1"/>
        <end position="11"/>
    </location>
</feature>
<dbReference type="Proteomes" id="UP001519654">
    <property type="component" value="Unassembled WGS sequence"/>
</dbReference>
<feature type="domain" description="Aminoglycoside phosphotransferase" evidence="2">
    <location>
        <begin position="16"/>
        <end position="228"/>
    </location>
</feature>
<dbReference type="Gene3D" id="3.90.1200.10">
    <property type="match status" value="1"/>
</dbReference>
<dbReference type="InterPro" id="IPR011009">
    <property type="entry name" value="Kinase-like_dom_sf"/>
</dbReference>
<feature type="region of interest" description="Disordered" evidence="1">
    <location>
        <begin position="1"/>
        <end position="22"/>
    </location>
</feature>
<gene>
    <name evidence="3" type="ORF">KOI35_17695</name>
</gene>
<reference evidence="3 4" key="1">
    <citation type="submission" date="2021-06" db="EMBL/GenBank/DDBJ databases">
        <title>Actinoplanes lichenicola sp. nov., and Actinoplanes ovalisporus sp. nov., isolated from lichen in Thailand.</title>
        <authorList>
            <person name="Saeng-In P."/>
            <person name="Kanchanasin P."/>
            <person name="Yuki M."/>
            <person name="Kudo T."/>
            <person name="Ohkuma M."/>
            <person name="Phongsopitanun W."/>
            <person name="Tanasupawat S."/>
        </authorList>
    </citation>
    <scope>NUCLEOTIDE SEQUENCE [LARGE SCALE GENOMIC DNA]</scope>
    <source>
        <strain evidence="3 4">NBRC 110975</strain>
    </source>
</reference>
<proteinExistence type="predicted"/>
<dbReference type="Pfam" id="PF01636">
    <property type="entry name" value="APH"/>
    <property type="match status" value="1"/>
</dbReference>
<dbReference type="RefSeq" id="WP_215788554.1">
    <property type="nucleotide sequence ID" value="NZ_JAHKKG010000005.1"/>
</dbReference>
<dbReference type="InterPro" id="IPR002575">
    <property type="entry name" value="Aminoglycoside_PTrfase"/>
</dbReference>
<comment type="caution">
    <text evidence="3">The sequence shown here is derived from an EMBL/GenBank/DDBJ whole genome shotgun (WGS) entry which is preliminary data.</text>
</comment>
<dbReference type="SUPFAM" id="SSF56112">
    <property type="entry name" value="Protein kinase-like (PK-like)"/>
    <property type="match status" value="1"/>
</dbReference>
<accession>A0ABS5YPE9</accession>
<evidence type="ECO:0000259" key="2">
    <source>
        <dbReference type="Pfam" id="PF01636"/>
    </source>
</evidence>
<evidence type="ECO:0000313" key="3">
    <source>
        <dbReference type="EMBL" id="MBU2665342.1"/>
    </source>
</evidence>